<dbReference type="PANTHER" id="PTHR47959">
    <property type="entry name" value="ATP-DEPENDENT RNA HELICASE RHLE-RELATED"/>
    <property type="match status" value="1"/>
</dbReference>
<dbReference type="SUPFAM" id="SSF52540">
    <property type="entry name" value="P-loop containing nucleoside triphosphate hydrolases"/>
    <property type="match status" value="2"/>
</dbReference>
<evidence type="ECO:0000256" key="3">
    <source>
        <dbReference type="ARBA" id="ARBA00022801"/>
    </source>
</evidence>
<feature type="domain" description="Helicase C-terminal" evidence="8">
    <location>
        <begin position="163"/>
        <end position="300"/>
    </location>
</feature>
<dbReference type="GO" id="GO:0003676">
    <property type="term" value="F:nucleic acid binding"/>
    <property type="evidence" value="ECO:0007669"/>
    <property type="project" value="InterPro"/>
</dbReference>
<evidence type="ECO:0000256" key="1">
    <source>
        <dbReference type="ARBA" id="ARBA00012552"/>
    </source>
</evidence>
<dbReference type="Pfam" id="PF00270">
    <property type="entry name" value="DEAD"/>
    <property type="match status" value="1"/>
</dbReference>
<dbReference type="GO" id="GO:0003724">
    <property type="term" value="F:RNA helicase activity"/>
    <property type="evidence" value="ECO:0007669"/>
    <property type="project" value="UniProtKB-EC"/>
</dbReference>
<dbReference type="EC" id="3.6.4.13" evidence="1"/>
<gene>
    <name evidence="10" type="ORF">HGM15179_019876</name>
</gene>
<feature type="domain" description="DEAD-box RNA helicase Q" evidence="9">
    <location>
        <begin position="2"/>
        <end position="30"/>
    </location>
</feature>
<dbReference type="Gene3D" id="3.40.50.300">
    <property type="entry name" value="P-loop containing nucleotide triphosphate hydrolases"/>
    <property type="match status" value="2"/>
</dbReference>
<dbReference type="InterPro" id="IPR001650">
    <property type="entry name" value="Helicase_C-like"/>
</dbReference>
<dbReference type="InterPro" id="IPR027417">
    <property type="entry name" value="P-loop_NTPase"/>
</dbReference>
<dbReference type="GO" id="GO:0016787">
    <property type="term" value="F:hydrolase activity"/>
    <property type="evidence" value="ECO:0007669"/>
    <property type="project" value="UniProtKB-KW"/>
</dbReference>
<keyword evidence="2" id="KW-0547">Nucleotide-binding</keyword>
<accession>A0A8K1D950</accession>
<evidence type="ECO:0000256" key="6">
    <source>
        <dbReference type="PROSITE-ProRule" id="PRU00552"/>
    </source>
</evidence>
<evidence type="ECO:0000256" key="4">
    <source>
        <dbReference type="ARBA" id="ARBA00022806"/>
    </source>
</evidence>
<dbReference type="AlphaFoldDB" id="A0A8K1D950"/>
<evidence type="ECO:0000259" key="9">
    <source>
        <dbReference type="PROSITE" id="PS51195"/>
    </source>
</evidence>
<dbReference type="Proteomes" id="UP000796761">
    <property type="component" value="Unassembled WGS sequence"/>
</dbReference>
<dbReference type="PANTHER" id="PTHR47959:SF25">
    <property type="entry name" value="RNA HELICASE"/>
    <property type="match status" value="1"/>
</dbReference>
<keyword evidence="5" id="KW-0067">ATP-binding</keyword>
<keyword evidence="11" id="KW-1185">Reference proteome</keyword>
<sequence>MAEFRALGLAPWLAEQARQVGLLRPTPVQAACIPAVLQGRDCLGCAKTGSGKTAAFVLPVLQVLSEDPYGIFCLVLTPTRELAYQIAEQFRVLGKPLGLKDCVVVGGLDMVAQALELARKPHVVIATPGRLADHLRSSSTFSLRKIKFLVSPIPSLGKSPFPGKTPFIPWLKPQFGDVSMGFGMDFRERLRDLFGVQGFGMDFRDLGWGSGRVSGIRAGFQGFSPPSGSHCPHPEFPPQKQRFAALAKFKSSIFKILIATDVAARWGLDIPAVQLVINHNTPGLPKIYIHRVGRTARAGQ</sequence>
<dbReference type="SMART" id="SM00487">
    <property type="entry name" value="DEXDc"/>
    <property type="match status" value="1"/>
</dbReference>
<proteinExistence type="predicted"/>
<evidence type="ECO:0000259" key="8">
    <source>
        <dbReference type="PROSITE" id="PS51194"/>
    </source>
</evidence>
<dbReference type="InterPro" id="IPR014001">
    <property type="entry name" value="Helicase_ATP-bd"/>
</dbReference>
<evidence type="ECO:0000313" key="11">
    <source>
        <dbReference type="Proteomes" id="UP000796761"/>
    </source>
</evidence>
<dbReference type="CDD" id="cd18787">
    <property type="entry name" value="SF2_C_DEAD"/>
    <property type="match status" value="1"/>
</dbReference>
<dbReference type="EMBL" id="SWJQ01001885">
    <property type="protein sequence ID" value="TRZ07232.1"/>
    <property type="molecule type" value="Genomic_DNA"/>
</dbReference>
<dbReference type="PROSITE" id="PS51195">
    <property type="entry name" value="Q_MOTIF"/>
    <property type="match status" value="1"/>
</dbReference>
<feature type="domain" description="Helicase ATP-binding" evidence="7">
    <location>
        <begin position="33"/>
        <end position="150"/>
    </location>
</feature>
<dbReference type="InterPro" id="IPR011545">
    <property type="entry name" value="DEAD/DEAH_box_helicase_dom"/>
</dbReference>
<feature type="non-terminal residue" evidence="10">
    <location>
        <position position="300"/>
    </location>
</feature>
<dbReference type="InterPro" id="IPR014014">
    <property type="entry name" value="RNA_helicase_DEAD_Q_motif"/>
</dbReference>
<comment type="caution">
    <text evidence="10">The sequence shown here is derived from an EMBL/GenBank/DDBJ whole genome shotgun (WGS) entry which is preliminary data.</text>
</comment>
<reference evidence="10" key="1">
    <citation type="submission" date="2019-04" db="EMBL/GenBank/DDBJ databases">
        <title>Genome assembly of Zosterops borbonicus 15179.</title>
        <authorList>
            <person name="Leroy T."/>
            <person name="Anselmetti Y."/>
            <person name="Tilak M.-K."/>
            <person name="Nabholz B."/>
        </authorList>
    </citation>
    <scope>NUCLEOTIDE SEQUENCE</scope>
    <source>
        <strain evidence="10">HGM_15179</strain>
        <tissue evidence="10">Muscle</tissue>
    </source>
</reference>
<keyword evidence="4" id="KW-0347">Helicase</keyword>
<evidence type="ECO:0000313" key="10">
    <source>
        <dbReference type="EMBL" id="TRZ07232.1"/>
    </source>
</evidence>
<protein>
    <recommendedName>
        <fullName evidence="1">RNA helicase</fullName>
        <ecNumber evidence="1">3.6.4.13</ecNumber>
    </recommendedName>
</protein>
<dbReference type="InterPro" id="IPR050079">
    <property type="entry name" value="DEAD_box_RNA_helicase"/>
</dbReference>
<dbReference type="PROSITE" id="PS51192">
    <property type="entry name" value="HELICASE_ATP_BIND_1"/>
    <property type="match status" value="1"/>
</dbReference>
<evidence type="ECO:0000256" key="2">
    <source>
        <dbReference type="ARBA" id="ARBA00022741"/>
    </source>
</evidence>
<organism evidence="10 11">
    <name type="scientific">Zosterops borbonicus</name>
    <dbReference type="NCBI Taxonomy" id="364589"/>
    <lineage>
        <taxon>Eukaryota</taxon>
        <taxon>Metazoa</taxon>
        <taxon>Chordata</taxon>
        <taxon>Craniata</taxon>
        <taxon>Vertebrata</taxon>
        <taxon>Euteleostomi</taxon>
        <taxon>Archelosauria</taxon>
        <taxon>Archosauria</taxon>
        <taxon>Dinosauria</taxon>
        <taxon>Saurischia</taxon>
        <taxon>Theropoda</taxon>
        <taxon>Coelurosauria</taxon>
        <taxon>Aves</taxon>
        <taxon>Neognathae</taxon>
        <taxon>Neoaves</taxon>
        <taxon>Telluraves</taxon>
        <taxon>Australaves</taxon>
        <taxon>Passeriformes</taxon>
        <taxon>Sylvioidea</taxon>
        <taxon>Zosteropidae</taxon>
        <taxon>Zosterops</taxon>
    </lineage>
</organism>
<dbReference type="GO" id="GO:0005829">
    <property type="term" value="C:cytosol"/>
    <property type="evidence" value="ECO:0007669"/>
    <property type="project" value="TreeGrafter"/>
</dbReference>
<name>A0A8K1D950_9PASS</name>
<dbReference type="SMART" id="SM00490">
    <property type="entry name" value="HELICc"/>
    <property type="match status" value="1"/>
</dbReference>
<dbReference type="PROSITE" id="PS51194">
    <property type="entry name" value="HELICASE_CTER"/>
    <property type="match status" value="1"/>
</dbReference>
<dbReference type="GO" id="GO:0005524">
    <property type="term" value="F:ATP binding"/>
    <property type="evidence" value="ECO:0007669"/>
    <property type="project" value="UniProtKB-KW"/>
</dbReference>
<evidence type="ECO:0000259" key="7">
    <source>
        <dbReference type="PROSITE" id="PS51192"/>
    </source>
</evidence>
<feature type="short sequence motif" description="Q motif" evidence="6">
    <location>
        <begin position="2"/>
        <end position="30"/>
    </location>
</feature>
<evidence type="ECO:0000256" key="5">
    <source>
        <dbReference type="ARBA" id="ARBA00022840"/>
    </source>
</evidence>
<keyword evidence="3" id="KW-0378">Hydrolase</keyword>
<dbReference type="OrthoDB" id="10261904at2759"/>
<dbReference type="Pfam" id="PF00271">
    <property type="entry name" value="Helicase_C"/>
    <property type="match status" value="1"/>
</dbReference>